<evidence type="ECO:0008006" key="2">
    <source>
        <dbReference type="Google" id="ProtNLM"/>
    </source>
</evidence>
<sequence>MLRRLFILVIFFLLMLAAAVAWNIRQAGKPMVPEEIPDWKIIQENKGHMLLQSVSEPVRKTEAWLEGPDDRIGCDTLIMLAGAETGRDFFQLSPEIIQKANTIFLVQPFQNFAKNLEKPEDINDWDIMDWWNLPQRFRWEYLQNLGAMKALVDHIQSRRIQPSSRFSDRIILAGGSAGAPVPAMITGFYPEKISGLMIIFGFTNIVAVIKNEIYRQGLIRLKITESDEGFQVLLQRSILKIFGSIFSVILGNMLKYGEIELYLQEVQNTPIHFINGSRDHLISDETYLPMWENTPEPKSEMWLEGGHIDPSNPEEVKRIMNLMDEWVESQNLRECQN</sequence>
<dbReference type="SUPFAM" id="SSF53474">
    <property type="entry name" value="alpha/beta-Hydrolases"/>
    <property type="match status" value="1"/>
</dbReference>
<name>A0A382D0H1_9ZZZZ</name>
<dbReference type="EMBL" id="UINC01037000">
    <property type="protein sequence ID" value="SVB31825.1"/>
    <property type="molecule type" value="Genomic_DNA"/>
</dbReference>
<accession>A0A382D0H1</accession>
<dbReference type="Gene3D" id="3.40.50.1820">
    <property type="entry name" value="alpha/beta hydrolase"/>
    <property type="match status" value="1"/>
</dbReference>
<gene>
    <name evidence="1" type="ORF">METZ01_LOCUS184679</name>
</gene>
<protein>
    <recommendedName>
        <fullName evidence="2">Serine hydrolase FSH domain-containing protein</fullName>
    </recommendedName>
</protein>
<reference evidence="1" key="1">
    <citation type="submission" date="2018-05" db="EMBL/GenBank/DDBJ databases">
        <authorList>
            <person name="Lanie J.A."/>
            <person name="Ng W.-L."/>
            <person name="Kazmierczak K.M."/>
            <person name="Andrzejewski T.M."/>
            <person name="Davidsen T.M."/>
            <person name="Wayne K.J."/>
            <person name="Tettelin H."/>
            <person name="Glass J.I."/>
            <person name="Rusch D."/>
            <person name="Podicherti R."/>
            <person name="Tsui H.-C.T."/>
            <person name="Winkler M.E."/>
        </authorList>
    </citation>
    <scope>NUCLEOTIDE SEQUENCE</scope>
</reference>
<dbReference type="AlphaFoldDB" id="A0A382D0H1"/>
<dbReference type="InterPro" id="IPR029058">
    <property type="entry name" value="AB_hydrolase_fold"/>
</dbReference>
<proteinExistence type="predicted"/>
<organism evidence="1">
    <name type="scientific">marine metagenome</name>
    <dbReference type="NCBI Taxonomy" id="408172"/>
    <lineage>
        <taxon>unclassified sequences</taxon>
        <taxon>metagenomes</taxon>
        <taxon>ecological metagenomes</taxon>
    </lineage>
</organism>
<evidence type="ECO:0000313" key="1">
    <source>
        <dbReference type="EMBL" id="SVB31825.1"/>
    </source>
</evidence>